<organism evidence="4 5">
    <name type="scientific">Striga asiatica</name>
    <name type="common">Asiatic witchweed</name>
    <name type="synonym">Buchnera asiatica</name>
    <dbReference type="NCBI Taxonomy" id="4170"/>
    <lineage>
        <taxon>Eukaryota</taxon>
        <taxon>Viridiplantae</taxon>
        <taxon>Streptophyta</taxon>
        <taxon>Embryophyta</taxon>
        <taxon>Tracheophyta</taxon>
        <taxon>Spermatophyta</taxon>
        <taxon>Magnoliopsida</taxon>
        <taxon>eudicotyledons</taxon>
        <taxon>Gunneridae</taxon>
        <taxon>Pentapetalae</taxon>
        <taxon>asterids</taxon>
        <taxon>lamiids</taxon>
        <taxon>Lamiales</taxon>
        <taxon>Orobanchaceae</taxon>
        <taxon>Buchnereae</taxon>
        <taxon>Striga</taxon>
    </lineage>
</organism>
<evidence type="ECO:0000259" key="3">
    <source>
        <dbReference type="PROSITE" id="PS51502"/>
    </source>
</evidence>
<dbReference type="AlphaFoldDB" id="A0A5A7RE18"/>
<dbReference type="PANTHER" id="PTHR33178">
    <property type="match status" value="1"/>
</dbReference>
<dbReference type="OrthoDB" id="1601230at2759"/>
<dbReference type="PROSITE" id="PS51502">
    <property type="entry name" value="S_R_A_B_BARREL"/>
    <property type="match status" value="1"/>
</dbReference>
<keyword evidence="2" id="KW-0472">Membrane</keyword>
<protein>
    <submittedName>
        <fullName evidence="4">Stress responsive A/B Barrel Domain</fullName>
    </submittedName>
</protein>
<evidence type="ECO:0000256" key="1">
    <source>
        <dbReference type="ARBA" id="ARBA00011738"/>
    </source>
</evidence>
<evidence type="ECO:0000256" key="2">
    <source>
        <dbReference type="SAM" id="Phobius"/>
    </source>
</evidence>
<comment type="subunit">
    <text evidence="1">Homodimer.</text>
</comment>
<dbReference type="InterPro" id="IPR011008">
    <property type="entry name" value="Dimeric_a/b-barrel"/>
</dbReference>
<keyword evidence="5" id="KW-1185">Reference proteome</keyword>
<keyword evidence="2" id="KW-0812">Transmembrane</keyword>
<dbReference type="InterPro" id="IPR013097">
    <property type="entry name" value="Dabb"/>
</dbReference>
<dbReference type="Pfam" id="PF07876">
    <property type="entry name" value="Dabb"/>
    <property type="match status" value="1"/>
</dbReference>
<dbReference type="PANTHER" id="PTHR33178:SF4">
    <property type="entry name" value="EXPRESSED PROTEIN"/>
    <property type="match status" value="1"/>
</dbReference>
<feature type="domain" description="Stress-response A/B barrel" evidence="3">
    <location>
        <begin position="53"/>
        <end position="145"/>
    </location>
</feature>
<name>A0A5A7RE18_STRAF</name>
<evidence type="ECO:0000313" key="5">
    <source>
        <dbReference type="Proteomes" id="UP000325081"/>
    </source>
</evidence>
<gene>
    <name evidence="4" type="ORF">STAS_33283</name>
</gene>
<reference evidence="5" key="1">
    <citation type="journal article" date="2019" name="Curr. Biol.">
        <title>Genome Sequence of Striga asiatica Provides Insight into the Evolution of Plant Parasitism.</title>
        <authorList>
            <person name="Yoshida S."/>
            <person name="Kim S."/>
            <person name="Wafula E.K."/>
            <person name="Tanskanen J."/>
            <person name="Kim Y.M."/>
            <person name="Honaas L."/>
            <person name="Yang Z."/>
            <person name="Spallek T."/>
            <person name="Conn C.E."/>
            <person name="Ichihashi Y."/>
            <person name="Cheong K."/>
            <person name="Cui S."/>
            <person name="Der J.P."/>
            <person name="Gundlach H."/>
            <person name="Jiao Y."/>
            <person name="Hori C."/>
            <person name="Ishida J.K."/>
            <person name="Kasahara H."/>
            <person name="Kiba T."/>
            <person name="Kim M.S."/>
            <person name="Koo N."/>
            <person name="Laohavisit A."/>
            <person name="Lee Y.H."/>
            <person name="Lumba S."/>
            <person name="McCourt P."/>
            <person name="Mortimer J.C."/>
            <person name="Mutuku J.M."/>
            <person name="Nomura T."/>
            <person name="Sasaki-Sekimoto Y."/>
            <person name="Seto Y."/>
            <person name="Wang Y."/>
            <person name="Wakatake T."/>
            <person name="Sakakibara H."/>
            <person name="Demura T."/>
            <person name="Yamaguchi S."/>
            <person name="Yoneyama K."/>
            <person name="Manabe R.I."/>
            <person name="Nelson D.C."/>
            <person name="Schulman A.H."/>
            <person name="Timko M.P."/>
            <person name="dePamphilis C.W."/>
            <person name="Choi D."/>
            <person name="Shirasu K."/>
        </authorList>
    </citation>
    <scope>NUCLEOTIDE SEQUENCE [LARGE SCALE GENOMIC DNA]</scope>
    <source>
        <strain evidence="5">cv. UVA1</strain>
    </source>
</reference>
<dbReference type="Gene3D" id="3.30.70.100">
    <property type="match status" value="1"/>
</dbReference>
<sequence length="155" mass="17936">MSCCEFVTAETVESDTINYSFAYIYAYRYWVFTHVLSYLIFIWSKRSKRMADFKHLVLVKFKDDVVVEDILKGMEKLVAEMETVKSFVWGKDIESQEMLRQGFTHAFLMTFSSKEDFVAFVSHPNHIEFSNTFSALIDKALLLDFPAVAVKPAAV</sequence>
<proteinExistence type="predicted"/>
<feature type="transmembrane region" description="Helical" evidence="2">
    <location>
        <begin position="27"/>
        <end position="44"/>
    </location>
</feature>
<dbReference type="Proteomes" id="UP000325081">
    <property type="component" value="Unassembled WGS sequence"/>
</dbReference>
<dbReference type="SMART" id="SM00886">
    <property type="entry name" value="Dabb"/>
    <property type="match status" value="1"/>
</dbReference>
<dbReference type="InterPro" id="IPR044662">
    <property type="entry name" value="HS1/DABB1-like"/>
</dbReference>
<keyword evidence="2" id="KW-1133">Transmembrane helix</keyword>
<dbReference type="SUPFAM" id="SSF54909">
    <property type="entry name" value="Dimeric alpha+beta barrel"/>
    <property type="match status" value="1"/>
</dbReference>
<comment type="caution">
    <text evidence="4">The sequence shown here is derived from an EMBL/GenBank/DDBJ whole genome shotgun (WGS) entry which is preliminary data.</text>
</comment>
<evidence type="ECO:0000313" key="4">
    <source>
        <dbReference type="EMBL" id="GER55606.1"/>
    </source>
</evidence>
<dbReference type="EMBL" id="BKCP01011959">
    <property type="protein sequence ID" value="GER55606.1"/>
    <property type="molecule type" value="Genomic_DNA"/>
</dbReference>
<accession>A0A5A7RE18</accession>